<dbReference type="InterPro" id="IPR022893">
    <property type="entry name" value="Shikimate_DH_fam"/>
</dbReference>
<comment type="function">
    <text evidence="8">Involved in the biosynthesis of the chorismate, which leads to the biosynthesis of aromatic amino acids. Catalyzes the reversible NADPH linked reduction of 3-dehydroshikimate (DHSA) to yield shikimate (SA).</text>
</comment>
<dbReference type="NCBIfam" id="TIGR00507">
    <property type="entry name" value="aroE"/>
    <property type="match status" value="1"/>
</dbReference>
<evidence type="ECO:0000313" key="12">
    <source>
        <dbReference type="Proteomes" id="UP000006621"/>
    </source>
</evidence>
<comment type="caution">
    <text evidence="8">Lacks conserved residue(s) required for the propagation of feature annotation.</text>
</comment>
<dbReference type="HOGENOM" id="CLU_044063_2_0_0"/>
<feature type="binding site" evidence="8">
    <location>
        <position position="244"/>
    </location>
    <ligand>
        <name>shikimate</name>
        <dbReference type="ChEBI" id="CHEBI:36208"/>
    </ligand>
</feature>
<dbReference type="UniPathway" id="UPA00053">
    <property type="reaction ID" value="UER00087"/>
</dbReference>
<dbReference type="GO" id="GO:0004764">
    <property type="term" value="F:shikimate 3-dehydrogenase (NADP+) activity"/>
    <property type="evidence" value="ECO:0007669"/>
    <property type="project" value="UniProtKB-UniRule"/>
</dbReference>
<dbReference type="InterPro" id="IPR036291">
    <property type="entry name" value="NAD(P)-bd_dom_sf"/>
</dbReference>
<dbReference type="Pfam" id="PF08501">
    <property type="entry name" value="Shikimate_dh_N"/>
    <property type="match status" value="1"/>
</dbReference>
<dbReference type="STRING" id="717231.Flexsi_1223"/>
<keyword evidence="6 8" id="KW-0057">Aromatic amino acid biosynthesis</keyword>
<dbReference type="PANTHER" id="PTHR21089">
    <property type="entry name" value="SHIKIMATE DEHYDROGENASE"/>
    <property type="match status" value="1"/>
</dbReference>
<dbReference type="InterPro" id="IPR011342">
    <property type="entry name" value="Shikimate_DH"/>
</dbReference>
<comment type="subunit">
    <text evidence="8">Homodimer.</text>
</comment>
<evidence type="ECO:0000313" key="11">
    <source>
        <dbReference type="EMBL" id="AEI14878.1"/>
    </source>
</evidence>
<dbReference type="EMBL" id="CP002858">
    <property type="protein sequence ID" value="AEI14878.1"/>
    <property type="molecule type" value="Genomic_DNA"/>
</dbReference>
<dbReference type="CDD" id="cd01065">
    <property type="entry name" value="NAD_bind_Shikimate_DH"/>
    <property type="match status" value="1"/>
</dbReference>
<accession>F8E715</accession>
<dbReference type="GO" id="GO:0008652">
    <property type="term" value="P:amino acid biosynthetic process"/>
    <property type="evidence" value="ECO:0007669"/>
    <property type="project" value="UniProtKB-KW"/>
</dbReference>
<feature type="binding site" evidence="8">
    <location>
        <position position="63"/>
    </location>
    <ligand>
        <name>shikimate</name>
        <dbReference type="ChEBI" id="CHEBI:36208"/>
    </ligand>
</feature>
<evidence type="ECO:0000256" key="8">
    <source>
        <dbReference type="HAMAP-Rule" id="MF_00222"/>
    </source>
</evidence>
<gene>
    <name evidence="8" type="primary">aroE</name>
    <name evidence="11" type="ordered locus">Flexsi_1223</name>
</gene>
<feature type="binding site" evidence="8">
    <location>
        <begin position="151"/>
        <end position="156"/>
    </location>
    <ligand>
        <name>NADP(+)</name>
        <dbReference type="ChEBI" id="CHEBI:58349"/>
    </ligand>
</feature>
<dbReference type="GO" id="GO:0009423">
    <property type="term" value="P:chorismate biosynthetic process"/>
    <property type="evidence" value="ECO:0007669"/>
    <property type="project" value="UniProtKB-UniRule"/>
</dbReference>
<dbReference type="HAMAP" id="MF_00222">
    <property type="entry name" value="Shikimate_DH_AroE"/>
    <property type="match status" value="1"/>
</dbReference>
<evidence type="ECO:0000256" key="7">
    <source>
        <dbReference type="ARBA" id="ARBA00049442"/>
    </source>
</evidence>
<feature type="domain" description="Shikimate dehydrogenase substrate binding N-terminal" evidence="10">
    <location>
        <begin position="7"/>
        <end position="90"/>
    </location>
</feature>
<dbReference type="GO" id="GO:0019632">
    <property type="term" value="P:shikimate metabolic process"/>
    <property type="evidence" value="ECO:0007669"/>
    <property type="project" value="InterPro"/>
</dbReference>
<feature type="binding site" evidence="8">
    <location>
        <position position="214"/>
    </location>
    <ligand>
        <name>NADP(+)</name>
        <dbReference type="ChEBI" id="CHEBI:58349"/>
    </ligand>
</feature>
<comment type="similarity">
    <text evidence="8">Belongs to the shikimate dehydrogenase family.</text>
</comment>
<dbReference type="GO" id="GO:0005829">
    <property type="term" value="C:cytosol"/>
    <property type="evidence" value="ECO:0007669"/>
    <property type="project" value="TreeGrafter"/>
</dbReference>
<feature type="binding site" evidence="8">
    <location>
        <begin position="15"/>
        <end position="17"/>
    </location>
    <ligand>
        <name>shikimate</name>
        <dbReference type="ChEBI" id="CHEBI:36208"/>
    </ligand>
</feature>
<dbReference type="EC" id="1.1.1.25" evidence="2 8"/>
<dbReference type="GO" id="GO:0009073">
    <property type="term" value="P:aromatic amino acid family biosynthetic process"/>
    <property type="evidence" value="ECO:0007669"/>
    <property type="project" value="UniProtKB-KW"/>
</dbReference>
<proteinExistence type="inferred from homology"/>
<feature type="binding site" evidence="8">
    <location>
        <position position="103"/>
    </location>
    <ligand>
        <name>shikimate</name>
        <dbReference type="ChEBI" id="CHEBI:36208"/>
    </ligand>
</feature>
<keyword evidence="4 8" id="KW-0521">NADP</keyword>
<evidence type="ECO:0000256" key="6">
    <source>
        <dbReference type="ARBA" id="ARBA00023141"/>
    </source>
</evidence>
<feature type="binding site" evidence="8">
    <location>
        <position position="216"/>
    </location>
    <ligand>
        <name>shikimate</name>
        <dbReference type="ChEBI" id="CHEBI:36208"/>
    </ligand>
</feature>
<dbReference type="SUPFAM" id="SSF53223">
    <property type="entry name" value="Aminoacid dehydrogenase-like, N-terminal domain"/>
    <property type="match status" value="1"/>
</dbReference>
<organism evidence="11 12">
    <name type="scientific">Flexistipes sinusarabici (strain ATCC 49648 / DSM 4947 / MAS 10)</name>
    <dbReference type="NCBI Taxonomy" id="717231"/>
    <lineage>
        <taxon>Bacteria</taxon>
        <taxon>Pseudomonadati</taxon>
        <taxon>Deferribacterota</taxon>
        <taxon>Deferribacteres</taxon>
        <taxon>Deferribacterales</taxon>
        <taxon>Flexistipitaceae</taxon>
        <taxon>Flexistipes</taxon>
    </lineage>
</organism>
<evidence type="ECO:0000256" key="1">
    <source>
        <dbReference type="ARBA" id="ARBA00004871"/>
    </source>
</evidence>
<dbReference type="Gene3D" id="3.40.50.720">
    <property type="entry name" value="NAD(P)-binding Rossmann-like Domain"/>
    <property type="match status" value="1"/>
</dbReference>
<keyword evidence="5 8" id="KW-0560">Oxidoreductase</keyword>
<feature type="binding site" evidence="8">
    <location>
        <position position="237"/>
    </location>
    <ligand>
        <name>NADP(+)</name>
        <dbReference type="ChEBI" id="CHEBI:58349"/>
    </ligand>
</feature>
<evidence type="ECO:0000256" key="2">
    <source>
        <dbReference type="ARBA" id="ARBA00012962"/>
    </source>
</evidence>
<dbReference type="Gene3D" id="3.40.50.10860">
    <property type="entry name" value="Leucine Dehydrogenase, chain A, domain 1"/>
    <property type="match status" value="1"/>
</dbReference>
<dbReference type="Proteomes" id="UP000006621">
    <property type="component" value="Chromosome"/>
</dbReference>
<feature type="domain" description="Quinate/shikimate 5-dehydrogenase/glutamyl-tRNA reductase" evidence="9">
    <location>
        <begin position="120"/>
        <end position="191"/>
    </location>
</feature>
<dbReference type="SUPFAM" id="SSF51735">
    <property type="entry name" value="NAD(P)-binding Rossmann-fold domains"/>
    <property type="match status" value="1"/>
</dbReference>
<dbReference type="AlphaFoldDB" id="F8E715"/>
<evidence type="ECO:0000256" key="3">
    <source>
        <dbReference type="ARBA" id="ARBA00022605"/>
    </source>
</evidence>
<keyword evidence="12" id="KW-1185">Reference proteome</keyword>
<reference evidence="12" key="2">
    <citation type="submission" date="2011-06" db="EMBL/GenBank/DDBJ databases">
        <title>The complete genome of Flexistipes sinusarabici DSM 4947.</title>
        <authorList>
            <person name="Lucas S."/>
            <person name="Han J."/>
            <person name="Lapidus A."/>
            <person name="Bruce D."/>
            <person name="Goodwin L."/>
            <person name="Pitluck S."/>
            <person name="Peters L."/>
            <person name="Kyrpides N."/>
            <person name="Mavromatis K."/>
            <person name="Ivanova N."/>
            <person name="Mikhailova N."/>
            <person name="Chertkov O."/>
            <person name="Detter J.C."/>
            <person name="Tapia R."/>
            <person name="Han C."/>
            <person name="Land M."/>
            <person name="Hauser L."/>
            <person name="Markowitz V."/>
            <person name="Cheng J.-F."/>
            <person name="Hugenholtz P."/>
            <person name="Woyke T."/>
            <person name="Wu D."/>
            <person name="Spring S."/>
            <person name="Schroeder M."/>
            <person name="Brambilla E."/>
            <person name="Klenk H.-P."/>
            <person name="Eisen J.A."/>
        </authorList>
    </citation>
    <scope>NUCLEOTIDE SEQUENCE [LARGE SCALE GENOMIC DNA]</scope>
    <source>
        <strain evidence="12">DSM 4947 / MAS 10</strain>
    </source>
</reference>
<evidence type="ECO:0000259" key="9">
    <source>
        <dbReference type="Pfam" id="PF01488"/>
    </source>
</evidence>
<reference evidence="11 12" key="1">
    <citation type="journal article" date="2011" name="Stand. Genomic Sci.">
        <title>Genome sequence of the moderately thermophilic halophile Flexistipes sinusarabici strain (MAS10).</title>
        <authorList>
            <person name="Lapidus A."/>
            <person name="Chertkov O."/>
            <person name="Nolan M."/>
            <person name="Lucas S."/>
            <person name="Hammon N."/>
            <person name="Deshpande S."/>
            <person name="Cheng J.F."/>
            <person name="Tapia R."/>
            <person name="Han C."/>
            <person name="Goodwin L."/>
            <person name="Pitluck S."/>
            <person name="Liolios K."/>
            <person name="Pagani I."/>
            <person name="Ivanova N."/>
            <person name="Huntemann M."/>
            <person name="Mavromatis K."/>
            <person name="Mikhailova N."/>
            <person name="Pati A."/>
            <person name="Chen A."/>
            <person name="Palaniappan K."/>
            <person name="Land M."/>
            <person name="Hauser L."/>
            <person name="Brambilla E.M."/>
            <person name="Rohde M."/>
            <person name="Abt B."/>
            <person name="Spring S."/>
            <person name="Goker M."/>
            <person name="Bristow J."/>
            <person name="Eisen J.A."/>
            <person name="Markowitz V."/>
            <person name="Hugenholtz P."/>
            <person name="Kyrpides N.C."/>
            <person name="Klenk H.P."/>
            <person name="Woyke T."/>
        </authorList>
    </citation>
    <scope>NUCLEOTIDE SEQUENCE [LARGE SCALE GENOMIC DNA]</scope>
    <source>
        <strain evidence="12">DSM 4947 / MAS 10</strain>
    </source>
</reference>
<protein>
    <recommendedName>
        <fullName evidence="2 8">Shikimate dehydrogenase (NADP(+))</fullName>
        <shortName evidence="8">SDH</shortName>
        <ecNumber evidence="2 8">1.1.1.25</ecNumber>
    </recommendedName>
</protein>
<dbReference type="RefSeq" id="WP_013886364.1">
    <property type="nucleotide sequence ID" value="NC_015672.1"/>
</dbReference>
<feature type="active site" description="Proton acceptor" evidence="8">
    <location>
        <position position="67"/>
    </location>
</feature>
<dbReference type="eggNOG" id="COG0169">
    <property type="taxonomic scope" value="Bacteria"/>
</dbReference>
<dbReference type="PANTHER" id="PTHR21089:SF1">
    <property type="entry name" value="BIFUNCTIONAL 3-DEHYDROQUINATE DEHYDRATASE_SHIKIMATE DEHYDROGENASE, CHLOROPLASTIC"/>
    <property type="match status" value="1"/>
</dbReference>
<sequence length="279" mass="31538">MFFNTGIIGFPLRHSLSPLLHNFFIYHAEVNGGYCCFEVSKADNLPKTLSFLIESGFVGVNVTLPYKTDIMRYIDITDSAASEIGAVNTLLFDDSGILGLNTDVFGIEKTFKYHGISCLGKDILVLGAGGSTKALLYYLKSQSYKSLTIVNRTPVKGEEMLAHFGLNKCRVKDIDSLKKYNEYDIIINTTSMGLDGGRFLDMSNIKCREFAFDFQYSVNLTPFLKEYYKQDIICSDGLMMLIYQGAESFSRWAENIFVTKQLNIEKELEILKKKLRRAV</sequence>
<comment type="pathway">
    <text evidence="1 8">Metabolic intermediate biosynthesis; chorismate biosynthesis; chorismate from D-erythrose 4-phosphate and phosphoenolpyruvate: step 4/7.</text>
</comment>
<feature type="binding site" evidence="8">
    <location>
        <position position="88"/>
    </location>
    <ligand>
        <name>shikimate</name>
        <dbReference type="ChEBI" id="CHEBI:36208"/>
    </ligand>
</feature>
<feature type="binding site" evidence="8">
    <location>
        <begin position="127"/>
        <end position="131"/>
    </location>
    <ligand>
        <name>NADP(+)</name>
        <dbReference type="ChEBI" id="CHEBI:58349"/>
    </ligand>
</feature>
<dbReference type="InterPro" id="IPR046346">
    <property type="entry name" value="Aminoacid_DH-like_N_sf"/>
</dbReference>
<evidence type="ECO:0000256" key="4">
    <source>
        <dbReference type="ARBA" id="ARBA00022857"/>
    </source>
</evidence>
<dbReference type="InterPro" id="IPR013708">
    <property type="entry name" value="Shikimate_DH-bd_N"/>
</dbReference>
<dbReference type="KEGG" id="fsi:Flexsi_1223"/>
<evidence type="ECO:0000259" key="10">
    <source>
        <dbReference type="Pfam" id="PF08501"/>
    </source>
</evidence>
<dbReference type="Pfam" id="PF01488">
    <property type="entry name" value="Shikimate_DH"/>
    <property type="match status" value="1"/>
</dbReference>
<name>F8E715_FLESM</name>
<evidence type="ECO:0000256" key="5">
    <source>
        <dbReference type="ARBA" id="ARBA00023002"/>
    </source>
</evidence>
<keyword evidence="3 8" id="KW-0028">Amino-acid biosynthesis</keyword>
<comment type="catalytic activity">
    <reaction evidence="7 8">
        <text>shikimate + NADP(+) = 3-dehydroshikimate + NADPH + H(+)</text>
        <dbReference type="Rhea" id="RHEA:17737"/>
        <dbReference type="ChEBI" id="CHEBI:15378"/>
        <dbReference type="ChEBI" id="CHEBI:16630"/>
        <dbReference type="ChEBI" id="CHEBI:36208"/>
        <dbReference type="ChEBI" id="CHEBI:57783"/>
        <dbReference type="ChEBI" id="CHEBI:58349"/>
        <dbReference type="EC" id="1.1.1.25"/>
    </reaction>
</comment>
<dbReference type="GO" id="GO:0050661">
    <property type="term" value="F:NADP binding"/>
    <property type="evidence" value="ECO:0007669"/>
    <property type="project" value="InterPro"/>
</dbReference>
<dbReference type="InterPro" id="IPR006151">
    <property type="entry name" value="Shikm_DH/Glu-tRNA_Rdtase"/>
</dbReference>